<dbReference type="Proteomes" id="UP000253941">
    <property type="component" value="Unassembled WGS sequence"/>
</dbReference>
<dbReference type="AlphaFoldDB" id="A0A369TF91"/>
<evidence type="ECO:0000313" key="2">
    <source>
        <dbReference type="EMBL" id="RDD63920.1"/>
    </source>
</evidence>
<name>A0A369TF91_9PROT</name>
<keyword evidence="1" id="KW-1133">Transmembrane helix</keyword>
<sequence length="91" mass="9954">MADQDYETLRSEVQQLRADIGNITETLKGLASSQGEQAYERLRAGVGSARQRATQAGHAVEHQVEEHPLASLLVVFVGGLLTGLLLQSRRR</sequence>
<feature type="transmembrane region" description="Helical" evidence="1">
    <location>
        <begin position="69"/>
        <end position="86"/>
    </location>
</feature>
<proteinExistence type="predicted"/>
<organism evidence="2 3">
    <name type="scientific">Ferruginivarius sediminum</name>
    <dbReference type="NCBI Taxonomy" id="2661937"/>
    <lineage>
        <taxon>Bacteria</taxon>
        <taxon>Pseudomonadati</taxon>
        <taxon>Pseudomonadota</taxon>
        <taxon>Alphaproteobacteria</taxon>
        <taxon>Rhodospirillales</taxon>
        <taxon>Rhodospirillaceae</taxon>
        <taxon>Ferruginivarius</taxon>
    </lineage>
</organism>
<gene>
    <name evidence="2" type="ORF">DRB17_01850</name>
</gene>
<evidence type="ECO:0000313" key="3">
    <source>
        <dbReference type="Proteomes" id="UP000253941"/>
    </source>
</evidence>
<comment type="caution">
    <text evidence="2">The sequence shown here is derived from an EMBL/GenBank/DDBJ whole genome shotgun (WGS) entry which is preliminary data.</text>
</comment>
<keyword evidence="3" id="KW-1185">Reference proteome</keyword>
<dbReference type="EMBL" id="QPMH01000001">
    <property type="protein sequence ID" value="RDD63920.1"/>
    <property type="molecule type" value="Genomic_DNA"/>
</dbReference>
<reference evidence="2 3" key="1">
    <citation type="submission" date="2018-07" db="EMBL/GenBank/DDBJ databases">
        <title>Venubactetium sediminum gen. nov., sp. nov., isolated from a marine solar saltern.</title>
        <authorList>
            <person name="Wang S."/>
        </authorList>
    </citation>
    <scope>NUCLEOTIDE SEQUENCE [LARGE SCALE GENOMIC DNA]</scope>
    <source>
        <strain evidence="2 3">WD2A32</strain>
    </source>
</reference>
<dbReference type="RefSeq" id="WP_114580432.1">
    <property type="nucleotide sequence ID" value="NZ_QPMH01000001.1"/>
</dbReference>
<keyword evidence="1" id="KW-0472">Membrane</keyword>
<evidence type="ECO:0000256" key="1">
    <source>
        <dbReference type="SAM" id="Phobius"/>
    </source>
</evidence>
<accession>A0A369TF91</accession>
<protein>
    <recommendedName>
        <fullName evidence="4">DUF883 family protein</fullName>
    </recommendedName>
</protein>
<keyword evidence="1" id="KW-0812">Transmembrane</keyword>
<evidence type="ECO:0008006" key="4">
    <source>
        <dbReference type="Google" id="ProtNLM"/>
    </source>
</evidence>